<dbReference type="CDD" id="cd01129">
    <property type="entry name" value="PulE-GspE-like"/>
    <property type="match status" value="1"/>
</dbReference>
<dbReference type="InterPro" id="IPR001482">
    <property type="entry name" value="T2SS/T4SS_dom"/>
</dbReference>
<keyword evidence="3" id="KW-0067">ATP-binding</keyword>
<keyword evidence="2" id="KW-0547">Nucleotide-binding</keyword>
<evidence type="ECO:0000256" key="3">
    <source>
        <dbReference type="ARBA" id="ARBA00022840"/>
    </source>
</evidence>
<feature type="domain" description="Bacterial type II secretion system protein E" evidence="4">
    <location>
        <begin position="2"/>
        <end position="211"/>
    </location>
</feature>
<dbReference type="STRING" id="1423781.FD06_GL001179"/>
<dbReference type="Pfam" id="PF00437">
    <property type="entry name" value="T2SSE"/>
    <property type="match status" value="1"/>
</dbReference>
<sequence length="261" mass="30020">MSVSEHRRPQMGSIIRKIKSKKIYLRFSSVGDFQNRDSIVIRVLYSSEKNDYYDELNNPIKMLSKQNLSNGIVLFAGPTGSGKTTSIYNIAKYYGKNKMVMTIEDPIEIHEENFLQLQVNENSNMKYEDLLKVGLRNRPDIFIIGEIRDENTAAVAVKAALSGHLVLSTIHANSHIGVIKRLLKLGINNDYLKYAINSIIYQKLVPSNNDNMYLMATMSTNQELFYDKKTDNHYSQEWNKKLDVLLQSQKINQKVYDKTIL</sequence>
<dbReference type="GO" id="GO:0005886">
    <property type="term" value="C:plasma membrane"/>
    <property type="evidence" value="ECO:0007669"/>
    <property type="project" value="TreeGrafter"/>
</dbReference>
<dbReference type="GO" id="GO:0005524">
    <property type="term" value="F:ATP binding"/>
    <property type="evidence" value="ECO:0007669"/>
    <property type="project" value="UniProtKB-KW"/>
</dbReference>
<reference evidence="5 6" key="1">
    <citation type="journal article" date="2015" name="Genome Announc.">
        <title>Expanding the biotechnology potential of lactobacilli through comparative genomics of 213 strains and associated genera.</title>
        <authorList>
            <person name="Sun Z."/>
            <person name="Harris H.M."/>
            <person name="McCann A."/>
            <person name="Guo C."/>
            <person name="Argimon S."/>
            <person name="Zhang W."/>
            <person name="Yang X."/>
            <person name="Jeffery I.B."/>
            <person name="Cooney J.C."/>
            <person name="Kagawa T.F."/>
            <person name="Liu W."/>
            <person name="Song Y."/>
            <person name="Salvetti E."/>
            <person name="Wrobel A."/>
            <person name="Rasinkangas P."/>
            <person name="Parkhill J."/>
            <person name="Rea M.C."/>
            <person name="O'Sullivan O."/>
            <person name="Ritari J."/>
            <person name="Douillard F.P."/>
            <person name="Paul Ross R."/>
            <person name="Yang R."/>
            <person name="Briner A.E."/>
            <person name="Felis G.E."/>
            <person name="de Vos W.M."/>
            <person name="Barrangou R."/>
            <person name="Klaenhammer T.R."/>
            <person name="Caufield P.W."/>
            <person name="Cui Y."/>
            <person name="Zhang H."/>
            <person name="O'Toole P.W."/>
        </authorList>
    </citation>
    <scope>NUCLEOTIDE SEQUENCE [LARGE SCALE GENOMIC DNA]</scope>
    <source>
        <strain evidence="5 6">DSM 23829</strain>
    </source>
</reference>
<evidence type="ECO:0000256" key="1">
    <source>
        <dbReference type="ARBA" id="ARBA00006611"/>
    </source>
</evidence>
<comment type="caution">
    <text evidence="5">The sequence shown here is derived from an EMBL/GenBank/DDBJ whole genome shotgun (WGS) entry which is preliminary data.</text>
</comment>
<name>A0A0R2ANG4_9LACO</name>
<dbReference type="Proteomes" id="UP000052012">
    <property type="component" value="Unassembled WGS sequence"/>
</dbReference>
<dbReference type="EMBL" id="AYYQ01000027">
    <property type="protein sequence ID" value="KRM68400.1"/>
    <property type="molecule type" value="Genomic_DNA"/>
</dbReference>
<dbReference type="SUPFAM" id="SSF52540">
    <property type="entry name" value="P-loop containing nucleoside triphosphate hydrolases"/>
    <property type="match status" value="1"/>
</dbReference>
<keyword evidence="6" id="KW-1185">Reference proteome</keyword>
<evidence type="ECO:0000259" key="4">
    <source>
        <dbReference type="Pfam" id="PF00437"/>
    </source>
</evidence>
<dbReference type="PANTHER" id="PTHR30258">
    <property type="entry name" value="TYPE II SECRETION SYSTEM PROTEIN GSPE-RELATED"/>
    <property type="match status" value="1"/>
</dbReference>
<dbReference type="GO" id="GO:0016887">
    <property type="term" value="F:ATP hydrolysis activity"/>
    <property type="evidence" value="ECO:0007669"/>
    <property type="project" value="TreeGrafter"/>
</dbReference>
<dbReference type="PANTHER" id="PTHR30258:SF2">
    <property type="entry name" value="COMG OPERON PROTEIN 1"/>
    <property type="match status" value="1"/>
</dbReference>
<accession>A0A0R2ANG4</accession>
<evidence type="ECO:0000256" key="2">
    <source>
        <dbReference type="ARBA" id="ARBA00022741"/>
    </source>
</evidence>
<organism evidence="5 6">
    <name type="scientific">Apilactobacillus ozensis DSM 23829 = JCM 17196</name>
    <dbReference type="NCBI Taxonomy" id="1423781"/>
    <lineage>
        <taxon>Bacteria</taxon>
        <taxon>Bacillati</taxon>
        <taxon>Bacillota</taxon>
        <taxon>Bacilli</taxon>
        <taxon>Lactobacillales</taxon>
        <taxon>Lactobacillaceae</taxon>
        <taxon>Apilactobacillus</taxon>
    </lineage>
</organism>
<dbReference type="PATRIC" id="fig|1423781.4.peg.1221"/>
<dbReference type="Gene3D" id="3.40.50.300">
    <property type="entry name" value="P-loop containing nucleotide triphosphate hydrolases"/>
    <property type="match status" value="1"/>
</dbReference>
<proteinExistence type="inferred from homology"/>
<gene>
    <name evidence="5" type="ORF">FD06_GL001179</name>
</gene>
<dbReference type="AlphaFoldDB" id="A0A0R2ANG4"/>
<evidence type="ECO:0000313" key="6">
    <source>
        <dbReference type="Proteomes" id="UP000052012"/>
    </source>
</evidence>
<protein>
    <submittedName>
        <fullName evidence="5">Type II secretion system protein E</fullName>
    </submittedName>
</protein>
<dbReference type="InterPro" id="IPR027417">
    <property type="entry name" value="P-loop_NTPase"/>
</dbReference>
<comment type="similarity">
    <text evidence="1">Belongs to the GSP E family.</text>
</comment>
<evidence type="ECO:0000313" key="5">
    <source>
        <dbReference type="EMBL" id="KRM68400.1"/>
    </source>
</evidence>